<feature type="compositionally biased region" description="Low complexity" evidence="1">
    <location>
        <begin position="356"/>
        <end position="374"/>
    </location>
</feature>
<evidence type="ECO:0000259" key="2">
    <source>
        <dbReference type="PROSITE" id="PS50280"/>
    </source>
</evidence>
<organism evidence="3 4">
    <name type="scientific">Sphaerulina musiva (strain SO2202)</name>
    <name type="common">Poplar stem canker fungus</name>
    <name type="synonym">Septoria musiva</name>
    <dbReference type="NCBI Taxonomy" id="692275"/>
    <lineage>
        <taxon>Eukaryota</taxon>
        <taxon>Fungi</taxon>
        <taxon>Dikarya</taxon>
        <taxon>Ascomycota</taxon>
        <taxon>Pezizomycotina</taxon>
        <taxon>Dothideomycetes</taxon>
        <taxon>Dothideomycetidae</taxon>
        <taxon>Mycosphaerellales</taxon>
        <taxon>Mycosphaerellaceae</taxon>
        <taxon>Sphaerulina</taxon>
    </lineage>
</organism>
<feature type="domain" description="SET" evidence="2">
    <location>
        <begin position="59"/>
        <end position="203"/>
    </location>
</feature>
<dbReference type="RefSeq" id="XP_016759927.1">
    <property type="nucleotide sequence ID" value="XM_016902586.1"/>
</dbReference>
<proteinExistence type="predicted"/>
<dbReference type="AlphaFoldDB" id="N1QKV7"/>
<dbReference type="eggNOG" id="KOG2084">
    <property type="taxonomic scope" value="Eukaryota"/>
</dbReference>
<gene>
    <name evidence="3" type="ORF">SEPMUDRAFT_133791</name>
</gene>
<evidence type="ECO:0000256" key="1">
    <source>
        <dbReference type="SAM" id="MobiDB-lite"/>
    </source>
</evidence>
<dbReference type="PROSITE" id="PS50280">
    <property type="entry name" value="SET"/>
    <property type="match status" value="1"/>
</dbReference>
<dbReference type="Pfam" id="PF00856">
    <property type="entry name" value="SET"/>
    <property type="match status" value="1"/>
</dbReference>
<dbReference type="Gene3D" id="1.25.40.10">
    <property type="entry name" value="Tetratricopeptide repeat domain"/>
    <property type="match status" value="1"/>
</dbReference>
<reference evidence="3 4" key="1">
    <citation type="journal article" date="2012" name="PLoS Pathog.">
        <title>Diverse lifestyles and strategies of plant pathogenesis encoded in the genomes of eighteen Dothideomycetes fungi.</title>
        <authorList>
            <person name="Ohm R.A."/>
            <person name="Feau N."/>
            <person name="Henrissat B."/>
            <person name="Schoch C.L."/>
            <person name="Horwitz B.A."/>
            <person name="Barry K.W."/>
            <person name="Condon B.J."/>
            <person name="Copeland A.C."/>
            <person name="Dhillon B."/>
            <person name="Glaser F."/>
            <person name="Hesse C.N."/>
            <person name="Kosti I."/>
            <person name="LaButti K."/>
            <person name="Lindquist E.A."/>
            <person name="Lucas S."/>
            <person name="Salamov A.A."/>
            <person name="Bradshaw R.E."/>
            <person name="Ciuffetti L."/>
            <person name="Hamelin R.C."/>
            <person name="Kema G.H.J."/>
            <person name="Lawrence C."/>
            <person name="Scott J.A."/>
            <person name="Spatafora J.W."/>
            <person name="Turgeon B.G."/>
            <person name="de Wit P.J.G.M."/>
            <person name="Zhong S."/>
            <person name="Goodwin S.B."/>
            <person name="Grigoriev I.V."/>
        </authorList>
    </citation>
    <scope>NUCLEOTIDE SEQUENCE [LARGE SCALE GENOMIC DNA]</scope>
    <source>
        <strain evidence="3 4">SO2202</strain>
    </source>
</reference>
<dbReference type="Proteomes" id="UP000016931">
    <property type="component" value="Unassembled WGS sequence"/>
</dbReference>
<protein>
    <recommendedName>
        <fullName evidence="2">SET domain-containing protein</fullName>
    </recommendedName>
</protein>
<dbReference type="InterPro" id="IPR001214">
    <property type="entry name" value="SET_dom"/>
</dbReference>
<keyword evidence="4" id="KW-1185">Reference proteome</keyword>
<dbReference type="CDD" id="cd20071">
    <property type="entry name" value="SET_SMYD"/>
    <property type="match status" value="1"/>
</dbReference>
<dbReference type="SUPFAM" id="SSF82199">
    <property type="entry name" value="SET domain"/>
    <property type="match status" value="1"/>
</dbReference>
<dbReference type="PANTHER" id="PTHR47332">
    <property type="entry name" value="SET DOMAIN-CONTAINING PROTEIN 5"/>
    <property type="match status" value="1"/>
</dbReference>
<dbReference type="HOGENOM" id="CLU_028281_0_0_1"/>
<dbReference type="PANTHER" id="PTHR47332:SF4">
    <property type="entry name" value="SET DOMAIN-CONTAINING PROTEIN 5"/>
    <property type="match status" value="1"/>
</dbReference>
<dbReference type="OrthoDB" id="265717at2759"/>
<accession>N1QKV7</accession>
<feature type="region of interest" description="Disordered" evidence="1">
    <location>
        <begin position="351"/>
        <end position="383"/>
    </location>
</feature>
<dbReference type="SMART" id="SM00317">
    <property type="entry name" value="SET"/>
    <property type="match status" value="1"/>
</dbReference>
<dbReference type="InterPro" id="IPR053185">
    <property type="entry name" value="SET_domain_protein"/>
</dbReference>
<evidence type="ECO:0000313" key="3">
    <source>
        <dbReference type="EMBL" id="EMF11806.1"/>
    </source>
</evidence>
<dbReference type="STRING" id="692275.N1QKV7"/>
<dbReference type="Gene3D" id="2.170.270.10">
    <property type="entry name" value="SET domain"/>
    <property type="match status" value="1"/>
</dbReference>
<dbReference type="GeneID" id="27899723"/>
<name>N1QKV7_SPHMS</name>
<sequence length="383" mass="42485">MKLSYSGSSRAGGNLRALSAQLQRESTRRAACETPAVPCGASFSQGTTVDRGSFAASSLKATMLRTQDIPGKGVGVIATRQISVGTLVLSERPIIQLASSTYQANLAHLVLAQLQKLDSHDREGFLALRNTHKQMLPIEGIFKTNAIPLGRGSSAGGIFLQCSRFNHSCTANAAYHWDANQKRERVFAIREINPEEEIVVSYLSEDVWALPTTERKARILQEFGFQCRCARCENNDPNEQLQSDRRRTRFGEIYRTIGDGMLIMLNPSKALKLCREALKLLQEEGESSPRFETIYYDAFQVCICHGDVARAKVFASLAVDAKRVWNGTDSCELPQQEELARRPESHRLAFQTKKWSSAGSSSSSSSKIAASPYSDEWLWRRAG</sequence>
<dbReference type="InterPro" id="IPR011990">
    <property type="entry name" value="TPR-like_helical_dom_sf"/>
</dbReference>
<dbReference type="OMA" id="KGYGCFA"/>
<evidence type="ECO:0000313" key="4">
    <source>
        <dbReference type="Proteomes" id="UP000016931"/>
    </source>
</evidence>
<dbReference type="EMBL" id="KB456265">
    <property type="protein sequence ID" value="EMF11806.1"/>
    <property type="molecule type" value="Genomic_DNA"/>
</dbReference>
<dbReference type="InterPro" id="IPR046341">
    <property type="entry name" value="SET_dom_sf"/>
</dbReference>